<evidence type="ECO:0000256" key="2">
    <source>
        <dbReference type="RuleBase" id="RU366034"/>
    </source>
</evidence>
<dbReference type="GO" id="GO:0046872">
    <property type="term" value="F:metal ion binding"/>
    <property type="evidence" value="ECO:0007669"/>
    <property type="project" value="UniProtKB-KW"/>
</dbReference>
<comment type="similarity">
    <text evidence="1 2">Belongs to the terpene synthase family.</text>
</comment>
<dbReference type="OrthoDB" id="2861623at2759"/>
<keyword evidence="2" id="KW-0479">Metal-binding</keyword>
<evidence type="ECO:0000313" key="3">
    <source>
        <dbReference type="EMBL" id="CAD7658738.1"/>
    </source>
</evidence>
<dbReference type="PANTHER" id="PTHR35201:SF4">
    <property type="entry name" value="BETA-PINACENE SYNTHASE-RELATED"/>
    <property type="match status" value="1"/>
</dbReference>
<protein>
    <recommendedName>
        <fullName evidence="2">Terpene synthase</fullName>
        <ecNumber evidence="2">4.2.3.-</ecNumber>
    </recommendedName>
</protein>
<keyword evidence="4" id="KW-1185">Reference proteome</keyword>
<dbReference type="Gene3D" id="1.10.600.10">
    <property type="entry name" value="Farnesyl Diphosphate Synthase"/>
    <property type="match status" value="1"/>
</dbReference>
<dbReference type="Pfam" id="PF19086">
    <property type="entry name" value="Terpene_syn_C_2"/>
    <property type="match status" value="1"/>
</dbReference>
<organism evidence="3">
    <name type="scientific">Oppiella nova</name>
    <dbReference type="NCBI Taxonomy" id="334625"/>
    <lineage>
        <taxon>Eukaryota</taxon>
        <taxon>Metazoa</taxon>
        <taxon>Ecdysozoa</taxon>
        <taxon>Arthropoda</taxon>
        <taxon>Chelicerata</taxon>
        <taxon>Arachnida</taxon>
        <taxon>Acari</taxon>
        <taxon>Acariformes</taxon>
        <taxon>Sarcoptiformes</taxon>
        <taxon>Oribatida</taxon>
        <taxon>Brachypylina</taxon>
        <taxon>Oppioidea</taxon>
        <taxon>Oppiidae</taxon>
        <taxon>Oppiella</taxon>
    </lineage>
</organism>
<dbReference type="EMBL" id="CAJPVJ010015713">
    <property type="protein sequence ID" value="CAG2175924.1"/>
    <property type="molecule type" value="Genomic_DNA"/>
</dbReference>
<name>A0A7R9MEJ8_9ACAR</name>
<evidence type="ECO:0000256" key="1">
    <source>
        <dbReference type="ARBA" id="ARBA00006333"/>
    </source>
</evidence>
<keyword evidence="2" id="KW-0460">Magnesium</keyword>
<dbReference type="EC" id="4.2.3.-" evidence="2"/>
<dbReference type="AlphaFoldDB" id="A0A7R9MEJ8"/>
<dbReference type="GO" id="GO:0010333">
    <property type="term" value="F:terpene synthase activity"/>
    <property type="evidence" value="ECO:0007669"/>
    <property type="project" value="InterPro"/>
</dbReference>
<accession>A0A7R9MEJ8</accession>
<dbReference type="GO" id="GO:0008299">
    <property type="term" value="P:isoprenoid biosynthetic process"/>
    <property type="evidence" value="ECO:0007669"/>
    <property type="project" value="UniProtKB-ARBA"/>
</dbReference>
<evidence type="ECO:0000313" key="4">
    <source>
        <dbReference type="Proteomes" id="UP000728032"/>
    </source>
</evidence>
<dbReference type="InterPro" id="IPR008949">
    <property type="entry name" value="Isoprenoid_synthase_dom_sf"/>
</dbReference>
<comment type="cofactor">
    <cofactor evidence="2">
        <name>Mg(2+)</name>
        <dbReference type="ChEBI" id="CHEBI:18420"/>
    </cofactor>
</comment>
<reference evidence="3" key="1">
    <citation type="submission" date="2020-11" db="EMBL/GenBank/DDBJ databases">
        <authorList>
            <person name="Tran Van P."/>
        </authorList>
    </citation>
    <scope>NUCLEOTIDE SEQUENCE</scope>
</reference>
<dbReference type="InterPro" id="IPR034686">
    <property type="entry name" value="Terpene_cyclase-like_2"/>
</dbReference>
<dbReference type="Proteomes" id="UP000728032">
    <property type="component" value="Unassembled WGS sequence"/>
</dbReference>
<proteinExistence type="inferred from homology"/>
<dbReference type="PANTHER" id="PTHR35201">
    <property type="entry name" value="TERPENE SYNTHASE"/>
    <property type="match status" value="1"/>
</dbReference>
<sequence>MSLSKEKSCQGYFNYCEKKLRQYPHRYPVPKLHTRYPIKRNAIDITHEHRLNEWVYSLYPSSQLSADRFLKVAKVTAIVAFFYPLPTRVDRYAELIKLMVSYFILDDHTECGYGDVGRDVDQCRLVWTQFMTMLDDFKTPGSVPMSEWKPYLLGMYPVFKGISDTYTEQQRERYVREFKNYAEGNIEETVALRDGVVFTSIEQQLKIRLKTVGARPILQTMEYAYEFCLTDSEWADPRLQELLDLCTELTVLVNDIFSFEKEALNESHDLRRMFNTVALTAILDGCSVMEAMDAIIGRIATKEERIYCVSRDILTDGQGCSPAMEMMVRCIFYYTGGNFKYTTTLDRYHMFNKA</sequence>
<gene>
    <name evidence="3" type="ORF">ONB1V03_LOCUS15358</name>
</gene>
<dbReference type="EMBL" id="OC930538">
    <property type="protein sequence ID" value="CAD7658738.1"/>
    <property type="molecule type" value="Genomic_DNA"/>
</dbReference>
<keyword evidence="2" id="KW-0456">Lyase</keyword>
<dbReference type="SUPFAM" id="SSF48576">
    <property type="entry name" value="Terpenoid synthases"/>
    <property type="match status" value="1"/>
</dbReference>